<dbReference type="GO" id="GO:0016301">
    <property type="term" value="F:kinase activity"/>
    <property type="evidence" value="ECO:0007669"/>
    <property type="project" value="UniProtKB-UniRule"/>
</dbReference>
<dbReference type="InterPro" id="IPR011009">
    <property type="entry name" value="Kinase-like_dom_sf"/>
</dbReference>
<dbReference type="SUPFAM" id="SSF56112">
    <property type="entry name" value="Protein kinase-like (PK-like)"/>
    <property type="match status" value="1"/>
</dbReference>
<dbReference type="OrthoDB" id="5291879at2"/>
<evidence type="ECO:0000256" key="2">
    <source>
        <dbReference type="PIRNR" id="PIRNR006221"/>
    </source>
</evidence>
<dbReference type="EMBL" id="VLLE01000005">
    <property type="protein sequence ID" value="TWI80186.1"/>
    <property type="molecule type" value="Genomic_DNA"/>
</dbReference>
<keyword evidence="2" id="KW-0808">Transferase</keyword>
<organism evidence="3 4">
    <name type="scientific">Lacibacter cauensis</name>
    <dbReference type="NCBI Taxonomy" id="510947"/>
    <lineage>
        <taxon>Bacteria</taxon>
        <taxon>Pseudomonadati</taxon>
        <taxon>Bacteroidota</taxon>
        <taxon>Chitinophagia</taxon>
        <taxon>Chitinophagales</taxon>
        <taxon>Chitinophagaceae</taxon>
        <taxon>Lacibacter</taxon>
    </lineage>
</organism>
<dbReference type="Gene3D" id="1.10.510.10">
    <property type="entry name" value="Transferase(Phosphotransferase) domain 1"/>
    <property type="match status" value="1"/>
</dbReference>
<gene>
    <name evidence="3" type="ORF">IQ13_2856</name>
</gene>
<comment type="similarity">
    <text evidence="1 2">Belongs to the fructosamine kinase family.</text>
</comment>
<dbReference type="PANTHER" id="PTHR12149:SF8">
    <property type="entry name" value="PROTEIN-RIBULOSAMINE 3-KINASE"/>
    <property type="match status" value="1"/>
</dbReference>
<dbReference type="PANTHER" id="PTHR12149">
    <property type="entry name" value="FRUCTOSAMINE 3 KINASE-RELATED PROTEIN"/>
    <property type="match status" value="1"/>
</dbReference>
<comment type="caution">
    <text evidence="3">The sequence shown here is derived from an EMBL/GenBank/DDBJ whole genome shotgun (WGS) entry which is preliminary data.</text>
</comment>
<evidence type="ECO:0000313" key="4">
    <source>
        <dbReference type="Proteomes" id="UP000316167"/>
    </source>
</evidence>
<protein>
    <submittedName>
        <fullName evidence="3">Fructosamine-3-kinase</fullName>
    </submittedName>
</protein>
<dbReference type="Gene3D" id="3.30.200.20">
    <property type="entry name" value="Phosphorylase Kinase, domain 1"/>
    <property type="match status" value="1"/>
</dbReference>
<dbReference type="PIRSF" id="PIRSF006221">
    <property type="entry name" value="Ketosamine-3-kinase"/>
    <property type="match status" value="1"/>
</dbReference>
<evidence type="ECO:0000313" key="3">
    <source>
        <dbReference type="EMBL" id="TWI80186.1"/>
    </source>
</evidence>
<dbReference type="InterPro" id="IPR016477">
    <property type="entry name" value="Fructo-/Ketosamine-3-kinase"/>
</dbReference>
<keyword evidence="4" id="KW-1185">Reference proteome</keyword>
<dbReference type="RefSeq" id="WP_144887027.1">
    <property type="nucleotide sequence ID" value="NZ_VLLE01000005.1"/>
</dbReference>
<proteinExistence type="inferred from homology"/>
<dbReference type="Proteomes" id="UP000316167">
    <property type="component" value="Unassembled WGS sequence"/>
</dbReference>
<dbReference type="AlphaFoldDB" id="A0A562SH93"/>
<keyword evidence="2 3" id="KW-0418">Kinase</keyword>
<accession>A0A562SH93</accession>
<sequence length="286" mass="32616">MMQIVQEIVAACKLPAMHAQRVAGGDINEAYLLYNSTQRYFLKINDAQLYPGMFAAEADGLNALRSNSHFCVPQVIQTGIVQTTQYLLLEWIERTTPDEHYWENMGKQLAAMHAQPQPTAGWKTNNYIGSIPQSNKETQSWTGFYAEQRLLPLINRLLQAGKFTNREMQYAEAVCLRMSSLFPNEPHALLHGDLWSGNHFPNERGLPALIDPAVYCGHREMDIGMTCLFGGFYQRFYEAYQYHYPLETLWQQRLQLTQLYPLLVHAVLFGGNYVQQSAAILARFGG</sequence>
<dbReference type="Pfam" id="PF03881">
    <property type="entry name" value="Fructosamin_kin"/>
    <property type="match status" value="1"/>
</dbReference>
<dbReference type="Gene3D" id="1.20.1270.240">
    <property type="match status" value="1"/>
</dbReference>
<reference evidence="3 4" key="1">
    <citation type="journal article" date="2015" name="Stand. Genomic Sci.">
        <title>Genomic Encyclopedia of Bacterial and Archaeal Type Strains, Phase III: the genomes of soil and plant-associated and newly described type strains.</title>
        <authorList>
            <person name="Whitman W.B."/>
            <person name="Woyke T."/>
            <person name="Klenk H.P."/>
            <person name="Zhou Y."/>
            <person name="Lilburn T.G."/>
            <person name="Beck B.J."/>
            <person name="De Vos P."/>
            <person name="Vandamme P."/>
            <person name="Eisen J.A."/>
            <person name="Garrity G."/>
            <person name="Hugenholtz P."/>
            <person name="Kyrpides N.C."/>
        </authorList>
    </citation>
    <scope>NUCLEOTIDE SEQUENCE [LARGE SCALE GENOMIC DNA]</scope>
    <source>
        <strain evidence="3 4">CGMCC 1.7271</strain>
    </source>
</reference>
<evidence type="ECO:0000256" key="1">
    <source>
        <dbReference type="ARBA" id="ARBA00009460"/>
    </source>
</evidence>
<name>A0A562SH93_9BACT</name>